<evidence type="ECO:0000313" key="8">
    <source>
        <dbReference type="EMBL" id="RKO69667.1"/>
    </source>
</evidence>
<dbReference type="InterPro" id="IPR039420">
    <property type="entry name" value="WalR-like"/>
</dbReference>
<dbReference type="GO" id="GO:0006355">
    <property type="term" value="P:regulation of DNA-templated transcription"/>
    <property type="evidence" value="ECO:0007669"/>
    <property type="project" value="InterPro"/>
</dbReference>
<dbReference type="EMBL" id="RBWS01000017">
    <property type="protein sequence ID" value="RKO69667.1"/>
    <property type="molecule type" value="Genomic_DNA"/>
</dbReference>
<dbReference type="CDD" id="cd06170">
    <property type="entry name" value="LuxR_C_like"/>
    <property type="match status" value="1"/>
</dbReference>
<dbReference type="Gene3D" id="3.40.50.2300">
    <property type="match status" value="1"/>
</dbReference>
<dbReference type="Pfam" id="PF00196">
    <property type="entry name" value="GerE"/>
    <property type="match status" value="1"/>
</dbReference>
<accession>A0A420VTS7</accession>
<comment type="caution">
    <text evidence="8">The sequence shown here is derived from an EMBL/GenBank/DDBJ whole genome shotgun (WGS) entry which is preliminary data.</text>
</comment>
<reference evidence="8 9" key="1">
    <citation type="submission" date="2018-10" db="EMBL/GenBank/DDBJ databases">
        <title>Sphingobacterium sp. M05W1-28.</title>
        <authorList>
            <person name="Cai H."/>
        </authorList>
    </citation>
    <scope>NUCLEOTIDE SEQUENCE [LARGE SCALE GENOMIC DNA]</scope>
    <source>
        <strain evidence="8 9">M05W1-28</strain>
    </source>
</reference>
<gene>
    <name evidence="8" type="ORF">D7322_20575</name>
</gene>
<evidence type="ECO:0000256" key="5">
    <source>
        <dbReference type="PROSITE-ProRule" id="PRU00169"/>
    </source>
</evidence>
<dbReference type="SUPFAM" id="SSF52172">
    <property type="entry name" value="CheY-like"/>
    <property type="match status" value="1"/>
</dbReference>
<dbReference type="Proteomes" id="UP000282423">
    <property type="component" value="Unassembled WGS sequence"/>
</dbReference>
<feature type="domain" description="Response regulatory" evidence="7">
    <location>
        <begin position="3"/>
        <end position="120"/>
    </location>
</feature>
<dbReference type="PROSITE" id="PS50110">
    <property type="entry name" value="RESPONSE_REGULATORY"/>
    <property type="match status" value="1"/>
</dbReference>
<dbReference type="OrthoDB" id="9797341at2"/>
<feature type="domain" description="HTH luxR-type" evidence="6">
    <location>
        <begin position="150"/>
        <end position="215"/>
    </location>
</feature>
<dbReference type="SUPFAM" id="SSF46894">
    <property type="entry name" value="C-terminal effector domain of the bipartite response regulators"/>
    <property type="match status" value="1"/>
</dbReference>
<evidence type="ECO:0000259" key="6">
    <source>
        <dbReference type="PROSITE" id="PS50043"/>
    </source>
</evidence>
<name>A0A420VTS7_9SPHI</name>
<keyword evidence="9" id="KW-1185">Reference proteome</keyword>
<feature type="modified residue" description="4-aspartylphosphate" evidence="5">
    <location>
        <position position="55"/>
    </location>
</feature>
<dbReference type="InterPro" id="IPR000792">
    <property type="entry name" value="Tscrpt_reg_LuxR_C"/>
</dbReference>
<organism evidence="8 9">
    <name type="scientific">Sphingobacterium puteale</name>
    <dbReference type="NCBI Taxonomy" id="2420510"/>
    <lineage>
        <taxon>Bacteria</taxon>
        <taxon>Pseudomonadati</taxon>
        <taxon>Bacteroidota</taxon>
        <taxon>Sphingobacteriia</taxon>
        <taxon>Sphingobacteriales</taxon>
        <taxon>Sphingobacteriaceae</taxon>
        <taxon>Sphingobacterium</taxon>
    </lineage>
</organism>
<evidence type="ECO:0000256" key="4">
    <source>
        <dbReference type="ARBA" id="ARBA00023163"/>
    </source>
</evidence>
<dbReference type="GO" id="GO:0003677">
    <property type="term" value="F:DNA binding"/>
    <property type="evidence" value="ECO:0007669"/>
    <property type="project" value="UniProtKB-KW"/>
</dbReference>
<keyword evidence="1 5" id="KW-0597">Phosphoprotein</keyword>
<evidence type="ECO:0000256" key="2">
    <source>
        <dbReference type="ARBA" id="ARBA00023015"/>
    </source>
</evidence>
<dbReference type="GO" id="GO:0000160">
    <property type="term" value="P:phosphorelay signal transduction system"/>
    <property type="evidence" value="ECO:0007669"/>
    <property type="project" value="InterPro"/>
</dbReference>
<evidence type="ECO:0000313" key="9">
    <source>
        <dbReference type="Proteomes" id="UP000282423"/>
    </source>
</evidence>
<evidence type="ECO:0000259" key="7">
    <source>
        <dbReference type="PROSITE" id="PS50110"/>
    </source>
</evidence>
<protein>
    <submittedName>
        <fullName evidence="8">DNA-binding response regulator</fullName>
    </submittedName>
</protein>
<keyword evidence="4" id="KW-0804">Transcription</keyword>
<dbReference type="PRINTS" id="PR00038">
    <property type="entry name" value="HTHLUXR"/>
</dbReference>
<dbReference type="InterPro" id="IPR011006">
    <property type="entry name" value="CheY-like_superfamily"/>
</dbReference>
<dbReference type="InterPro" id="IPR058245">
    <property type="entry name" value="NreC/VraR/RcsB-like_REC"/>
</dbReference>
<dbReference type="SMART" id="SM00421">
    <property type="entry name" value="HTH_LUXR"/>
    <property type="match status" value="1"/>
</dbReference>
<keyword evidence="2" id="KW-0805">Transcription regulation</keyword>
<dbReference type="PROSITE" id="PS50043">
    <property type="entry name" value="HTH_LUXR_2"/>
    <property type="match status" value="1"/>
</dbReference>
<sequence length="218" mass="24675">MAQLLLVDDHALVRSGFRLILEAQEDITVIAEAENGKDALEYLARATQPDLILTDIHMDIMDGIQFIKTVKMRFPEIKLVILTMDASFHLASEAFSMGADGYLLKSSHVDEILFGLKQVQRGERYISSALAFQLIDYSASHIPEEVNRDDVMARYELSDREILVLERIAEGYTNAEIADQIFLSKRTVEGHRQQLLEKTSSRNTAGLIRFGFKTKLLN</sequence>
<dbReference type="PANTHER" id="PTHR43214:SF41">
    <property type="entry name" value="NITRATE_NITRITE RESPONSE REGULATOR PROTEIN NARP"/>
    <property type="match status" value="1"/>
</dbReference>
<dbReference type="InterPro" id="IPR001789">
    <property type="entry name" value="Sig_transdc_resp-reg_receiver"/>
</dbReference>
<dbReference type="CDD" id="cd17535">
    <property type="entry name" value="REC_NarL-like"/>
    <property type="match status" value="1"/>
</dbReference>
<dbReference type="InterPro" id="IPR016032">
    <property type="entry name" value="Sig_transdc_resp-reg_C-effctor"/>
</dbReference>
<evidence type="ECO:0000256" key="1">
    <source>
        <dbReference type="ARBA" id="ARBA00022553"/>
    </source>
</evidence>
<keyword evidence="3 8" id="KW-0238">DNA-binding</keyword>
<proteinExistence type="predicted"/>
<dbReference type="PANTHER" id="PTHR43214">
    <property type="entry name" value="TWO-COMPONENT RESPONSE REGULATOR"/>
    <property type="match status" value="1"/>
</dbReference>
<evidence type="ECO:0000256" key="3">
    <source>
        <dbReference type="ARBA" id="ARBA00023125"/>
    </source>
</evidence>
<dbReference type="SMART" id="SM00448">
    <property type="entry name" value="REC"/>
    <property type="match status" value="1"/>
</dbReference>
<dbReference type="AlphaFoldDB" id="A0A420VTS7"/>
<dbReference type="Pfam" id="PF00072">
    <property type="entry name" value="Response_reg"/>
    <property type="match status" value="1"/>
</dbReference>
<dbReference type="RefSeq" id="WP_121126115.1">
    <property type="nucleotide sequence ID" value="NZ_RBWS01000017.1"/>
</dbReference>